<accession>A0A1T2KVW6</accession>
<dbReference type="OrthoDB" id="9814432at2"/>
<evidence type="ECO:0000313" key="2">
    <source>
        <dbReference type="EMBL" id="OOZ36941.1"/>
    </source>
</evidence>
<organism evidence="2 3">
    <name type="scientific">Solemya velesiana gill symbiont</name>
    <dbReference type="NCBI Taxonomy" id="1918948"/>
    <lineage>
        <taxon>Bacteria</taxon>
        <taxon>Pseudomonadati</taxon>
        <taxon>Pseudomonadota</taxon>
        <taxon>Gammaproteobacteria</taxon>
        <taxon>sulfur-oxidizing symbionts</taxon>
    </lineage>
</organism>
<comment type="caution">
    <text evidence="2">The sequence shown here is derived from an EMBL/GenBank/DDBJ whole genome shotgun (WGS) entry which is preliminary data.</text>
</comment>
<gene>
    <name evidence="2" type="ORF">BOW51_04820</name>
</gene>
<evidence type="ECO:0008006" key="4">
    <source>
        <dbReference type="Google" id="ProtNLM"/>
    </source>
</evidence>
<keyword evidence="1" id="KW-0812">Transmembrane</keyword>
<dbReference type="EMBL" id="MPRJ01000022">
    <property type="protein sequence ID" value="OOZ36941.1"/>
    <property type="molecule type" value="Genomic_DNA"/>
</dbReference>
<sequence length="78" mass="9128">MSLRFILIILGVWIVYLFARRYLKNRPAKKGKQDSNSVEMVRCEHCGIHIPEPEVVTRDGRSYCCEAHAIEHQDKDQQ</sequence>
<dbReference type="InterPro" id="IPR049708">
    <property type="entry name" value="PP0621-like"/>
</dbReference>
<dbReference type="Proteomes" id="UP000190896">
    <property type="component" value="Unassembled WGS sequence"/>
</dbReference>
<keyword evidence="3" id="KW-1185">Reference proteome</keyword>
<keyword evidence="1" id="KW-0472">Membrane</keyword>
<protein>
    <recommendedName>
        <fullName evidence="4">Preprotein translocase subunit YajC</fullName>
    </recommendedName>
</protein>
<proteinExistence type="predicted"/>
<name>A0A1T2KVW6_9GAMM</name>
<reference evidence="2 3" key="1">
    <citation type="submission" date="2016-11" db="EMBL/GenBank/DDBJ databases">
        <title>Mixed transmission modes and dynamic genome evolution in an obligate animal-bacterial symbiosis.</title>
        <authorList>
            <person name="Russell S.L."/>
            <person name="Corbett-Detig R.B."/>
            <person name="Cavanaugh C.M."/>
        </authorList>
    </citation>
    <scope>NUCLEOTIDE SEQUENCE [LARGE SCALE GENOMIC DNA]</scope>
    <source>
        <strain evidence="2">Se-Cadez</strain>
    </source>
</reference>
<feature type="transmembrane region" description="Helical" evidence="1">
    <location>
        <begin position="6"/>
        <end position="23"/>
    </location>
</feature>
<dbReference type="RefSeq" id="WP_078486385.1">
    <property type="nucleotide sequence ID" value="NZ_MPRJ01000022.1"/>
</dbReference>
<evidence type="ECO:0000313" key="3">
    <source>
        <dbReference type="Proteomes" id="UP000190896"/>
    </source>
</evidence>
<evidence type="ECO:0000256" key="1">
    <source>
        <dbReference type="SAM" id="Phobius"/>
    </source>
</evidence>
<dbReference type="AlphaFoldDB" id="A0A1T2KVW6"/>
<dbReference type="NCBIfam" id="NF041023">
    <property type="entry name" value="PP0621_fam"/>
    <property type="match status" value="1"/>
</dbReference>
<keyword evidence="1" id="KW-1133">Transmembrane helix</keyword>
<dbReference type="Gene3D" id="2.30.170.10">
    <property type="match status" value="1"/>
</dbReference>